<dbReference type="InterPro" id="IPR011333">
    <property type="entry name" value="SKP1/BTB/POZ_sf"/>
</dbReference>
<dbReference type="Gene3D" id="3.30.710.10">
    <property type="entry name" value="Potassium Channel Kv1.1, Chain A"/>
    <property type="match status" value="1"/>
</dbReference>
<feature type="region of interest" description="Disordered" evidence="1">
    <location>
        <begin position="1"/>
        <end position="25"/>
    </location>
</feature>
<dbReference type="PROSITE" id="PS50097">
    <property type="entry name" value="BTB"/>
    <property type="match status" value="1"/>
</dbReference>
<evidence type="ECO:0000313" key="4">
    <source>
        <dbReference type="Proteomes" id="UP000308730"/>
    </source>
</evidence>
<evidence type="ECO:0000256" key="1">
    <source>
        <dbReference type="SAM" id="MobiDB-lite"/>
    </source>
</evidence>
<dbReference type="InterPro" id="IPR000210">
    <property type="entry name" value="BTB/POZ_dom"/>
</dbReference>
<gene>
    <name evidence="3" type="ORF">EUX98_g4139</name>
</gene>
<reference evidence="3 4" key="1">
    <citation type="submission" date="2019-02" db="EMBL/GenBank/DDBJ databases">
        <title>Genome sequencing of the rare red list fungi Antrodiella citrinella (Flaviporus citrinellus).</title>
        <authorList>
            <person name="Buettner E."/>
            <person name="Kellner H."/>
        </authorList>
    </citation>
    <scope>NUCLEOTIDE SEQUENCE [LARGE SCALE GENOMIC DNA]</scope>
    <source>
        <strain evidence="3 4">DSM 108506</strain>
    </source>
</reference>
<dbReference type="OrthoDB" id="8117402at2759"/>
<comment type="caution">
    <text evidence="3">The sequence shown here is derived from an EMBL/GenBank/DDBJ whole genome shotgun (WGS) entry which is preliminary data.</text>
</comment>
<organism evidence="3 4">
    <name type="scientific">Antrodiella citrinella</name>
    <dbReference type="NCBI Taxonomy" id="2447956"/>
    <lineage>
        <taxon>Eukaryota</taxon>
        <taxon>Fungi</taxon>
        <taxon>Dikarya</taxon>
        <taxon>Basidiomycota</taxon>
        <taxon>Agaricomycotina</taxon>
        <taxon>Agaricomycetes</taxon>
        <taxon>Polyporales</taxon>
        <taxon>Steccherinaceae</taxon>
        <taxon>Antrodiella</taxon>
    </lineage>
</organism>
<evidence type="ECO:0000259" key="2">
    <source>
        <dbReference type="PROSITE" id="PS50097"/>
    </source>
</evidence>
<protein>
    <recommendedName>
        <fullName evidence="2">BTB domain-containing protein</fullName>
    </recommendedName>
</protein>
<evidence type="ECO:0000313" key="3">
    <source>
        <dbReference type="EMBL" id="THH30050.1"/>
    </source>
</evidence>
<dbReference type="Proteomes" id="UP000308730">
    <property type="component" value="Unassembled WGS sequence"/>
</dbReference>
<accession>A0A4S4N2T9</accession>
<feature type="compositionally biased region" description="Low complexity" evidence="1">
    <location>
        <begin position="7"/>
        <end position="16"/>
    </location>
</feature>
<proteinExistence type="predicted"/>
<dbReference type="EMBL" id="SGPM01000096">
    <property type="protein sequence ID" value="THH30050.1"/>
    <property type="molecule type" value="Genomic_DNA"/>
</dbReference>
<name>A0A4S4N2T9_9APHY</name>
<sequence>MSTETLSGSPAGTPTGSGSGRKRPRVDEDVGIAQAPLPAVGQYVEVQGQHRNFTELVRDDTYYLEDGSCILQVERTLFNVHRTILSKDSSMFSALFELPQGVKEFKNFLWSLYALPHEFLLLQNSDADMDRLVDIARVSFKYQLKSVETWALDAITDQVNKKDSTLCAAVGATPTALYNVAVTKMSYPTAASQVSRLIRLAHWCGHERLRDTVVNLLCRLLAASLPYAHLAMSLSDELGLRALRGIAYFEVMQKPVVVRDGEVRYEIPPSGDQEGFVAPIEDILDPDGNLIVSKSQQLRILTGYYGLSMAWEQLRIQPVPFEHASTCGATWHQHGCTQSWVDFWKEKTKGETVMGMGLGDYLGRLRAMLKEFDRWGSATYLHHDCRIFARKALQLKIKEAEASLPDFFAE</sequence>
<dbReference type="AlphaFoldDB" id="A0A4S4N2T9"/>
<feature type="domain" description="BTB" evidence="2">
    <location>
        <begin position="67"/>
        <end position="97"/>
    </location>
</feature>
<keyword evidence="4" id="KW-1185">Reference proteome</keyword>